<dbReference type="InterPro" id="IPR032466">
    <property type="entry name" value="Metal_Hydrolase"/>
</dbReference>
<name>A0A6L8K9Z7_9BURK</name>
<dbReference type="SUPFAM" id="SSF51338">
    <property type="entry name" value="Composite domain of metallo-dependent hydrolases"/>
    <property type="match status" value="1"/>
</dbReference>
<dbReference type="InterPro" id="IPR006680">
    <property type="entry name" value="Amidohydro-rel"/>
</dbReference>
<dbReference type="Pfam" id="PF01979">
    <property type="entry name" value="Amidohydro_1"/>
    <property type="match status" value="1"/>
</dbReference>
<dbReference type="InterPro" id="IPR051781">
    <property type="entry name" value="Metallo-dep_Hydrolase"/>
</dbReference>
<evidence type="ECO:0000313" key="4">
    <source>
        <dbReference type="Proteomes" id="UP000479335"/>
    </source>
</evidence>
<feature type="chain" id="PRO_5027070916" evidence="1">
    <location>
        <begin position="22"/>
        <end position="426"/>
    </location>
</feature>
<accession>A0A6L8K9Z7</accession>
<dbReference type="InterPro" id="IPR057744">
    <property type="entry name" value="OTAase-like"/>
</dbReference>
<dbReference type="AlphaFoldDB" id="A0A6L8K9Z7"/>
<dbReference type="Proteomes" id="UP000479335">
    <property type="component" value="Unassembled WGS sequence"/>
</dbReference>
<dbReference type="SUPFAM" id="SSF51556">
    <property type="entry name" value="Metallo-dependent hydrolases"/>
    <property type="match status" value="1"/>
</dbReference>
<protein>
    <submittedName>
        <fullName evidence="3">Amidohydrolase family protein</fullName>
    </submittedName>
</protein>
<gene>
    <name evidence="3" type="ORF">GTP46_14805</name>
</gene>
<evidence type="ECO:0000259" key="2">
    <source>
        <dbReference type="Pfam" id="PF01979"/>
    </source>
</evidence>
<keyword evidence="3" id="KW-0378">Hydrolase</keyword>
<organism evidence="3 4">
    <name type="scientific">Duganella flavida</name>
    <dbReference type="NCBI Taxonomy" id="2692175"/>
    <lineage>
        <taxon>Bacteria</taxon>
        <taxon>Pseudomonadati</taxon>
        <taxon>Pseudomonadota</taxon>
        <taxon>Betaproteobacteria</taxon>
        <taxon>Burkholderiales</taxon>
        <taxon>Oxalobacteraceae</taxon>
        <taxon>Telluria group</taxon>
        <taxon>Duganella</taxon>
    </lineage>
</organism>
<sequence length="426" mass="44947">MKLKHLLISTAILGAVAQTNAADQVTVIRAGKLVDVVAGAVLKDQSIVITGERISAVGPTASITVPAGAKVIDLSAQTVLPGLIDMHTHLTADPYLSGYNSLGVSDTRAALYGVRSARKTLEAGFTTVRNVGAGGFGDVALRDAINDGDFIGPRMRTAGYAIGIKGGHCDENLLPPDMNFTGRGVADGPWEARAKVREMAKYGADVIKICASGGVLSKGDEPGAQQYTLEEMQAIVNEAHKLGRKVAAHAHGTSAIHDAIVAGVDSIEHASLIDEANIKLAKEKGTYLVMDIYDDDFILQEGEKAGMLPESIEKEKALGQLQRDNFRKAFNGGAKMAFGTDAGVYPHGDNAKQFYYMVKYGMNSMQAIQAATINAADLLGWKDRVGSISAGKFADIIAVKGNAAEDATELTKVSFVMKGGTVVRQQ</sequence>
<dbReference type="CDD" id="cd01299">
    <property type="entry name" value="Met_dep_hydrolase_A"/>
    <property type="match status" value="1"/>
</dbReference>
<dbReference type="Gene3D" id="2.30.40.10">
    <property type="entry name" value="Urease, subunit C, domain 1"/>
    <property type="match status" value="1"/>
</dbReference>
<reference evidence="3 4" key="1">
    <citation type="submission" date="2019-12" db="EMBL/GenBank/DDBJ databases">
        <title>Novel species isolated from a subtropical stream in China.</title>
        <authorList>
            <person name="Lu H."/>
        </authorList>
    </citation>
    <scope>NUCLEOTIDE SEQUENCE [LARGE SCALE GENOMIC DNA]</scope>
    <source>
        <strain evidence="3 4">FT135W</strain>
    </source>
</reference>
<dbReference type="PANTHER" id="PTHR43135:SF3">
    <property type="entry name" value="ALPHA-D-RIBOSE 1-METHYLPHOSPHONATE 5-TRIPHOSPHATE DIPHOSPHATASE"/>
    <property type="match status" value="1"/>
</dbReference>
<keyword evidence="4" id="KW-1185">Reference proteome</keyword>
<feature type="signal peptide" evidence="1">
    <location>
        <begin position="1"/>
        <end position="21"/>
    </location>
</feature>
<feature type="domain" description="Amidohydrolase-related" evidence="2">
    <location>
        <begin position="78"/>
        <end position="423"/>
    </location>
</feature>
<keyword evidence="1" id="KW-0732">Signal</keyword>
<dbReference type="RefSeq" id="WP_161007391.1">
    <property type="nucleotide sequence ID" value="NZ_WWCN01000008.1"/>
</dbReference>
<dbReference type="Gene3D" id="3.20.20.140">
    <property type="entry name" value="Metal-dependent hydrolases"/>
    <property type="match status" value="1"/>
</dbReference>
<comment type="caution">
    <text evidence="3">The sequence shown here is derived from an EMBL/GenBank/DDBJ whole genome shotgun (WGS) entry which is preliminary data.</text>
</comment>
<proteinExistence type="predicted"/>
<dbReference type="InterPro" id="IPR011059">
    <property type="entry name" value="Metal-dep_hydrolase_composite"/>
</dbReference>
<dbReference type="EMBL" id="WWCN01000008">
    <property type="protein sequence ID" value="MYM23920.1"/>
    <property type="molecule type" value="Genomic_DNA"/>
</dbReference>
<dbReference type="PANTHER" id="PTHR43135">
    <property type="entry name" value="ALPHA-D-RIBOSE 1-METHYLPHOSPHONATE 5-TRIPHOSPHATE DIPHOSPHATASE"/>
    <property type="match status" value="1"/>
</dbReference>
<evidence type="ECO:0000313" key="3">
    <source>
        <dbReference type="EMBL" id="MYM23920.1"/>
    </source>
</evidence>
<dbReference type="GO" id="GO:0016810">
    <property type="term" value="F:hydrolase activity, acting on carbon-nitrogen (but not peptide) bonds"/>
    <property type="evidence" value="ECO:0007669"/>
    <property type="project" value="InterPro"/>
</dbReference>
<evidence type="ECO:0000256" key="1">
    <source>
        <dbReference type="SAM" id="SignalP"/>
    </source>
</evidence>